<sequence length="36" mass="3871">MLSEVLGQIIESTATIIGKAIAENAKEIAKMIIKNK</sequence>
<dbReference type="RefSeq" id="YP_001469002.1">
    <property type="nucleotide sequence ID" value="NC_009817.1"/>
</dbReference>
<gene>
    <name evidence="1" type="ORF">KSY1p003</name>
</gene>
<dbReference type="KEGG" id="vg:5601990"/>
<reference evidence="1 2" key="1">
    <citation type="journal article" date="2007" name="Virology">
        <title>KSY1, a lactococcal phage with a T7-like transcription.</title>
        <authorList>
            <person name="Chopin A."/>
            <person name="Deveau H."/>
            <person name="Ehrlich S.D."/>
            <person name="Moineau S."/>
            <person name="Chopin M.C."/>
        </authorList>
    </citation>
    <scope>NUCLEOTIDE SEQUENCE</scope>
</reference>
<keyword evidence="2" id="KW-1185">Reference proteome</keyword>
<dbReference type="Proteomes" id="UP000000714">
    <property type="component" value="Segment"/>
</dbReference>
<protein>
    <submittedName>
        <fullName evidence="1">Gp003</fullName>
    </submittedName>
</protein>
<organism evidence="1 2">
    <name type="scientific">Lactococcus phage KSY1</name>
    <dbReference type="NCBI Taxonomy" id="2913972"/>
    <lineage>
        <taxon>Viruses</taxon>
        <taxon>Duplodnaviria</taxon>
        <taxon>Heunggongvirae</taxon>
        <taxon>Uroviricota</taxon>
        <taxon>Caudoviricetes</taxon>
        <taxon>Chopinvirus</taxon>
        <taxon>Chopinvirus KSY1</taxon>
    </lineage>
</organism>
<evidence type="ECO:0000313" key="2">
    <source>
        <dbReference type="Proteomes" id="UP000000714"/>
    </source>
</evidence>
<name>A6MA68_9CAUD</name>
<accession>A6MA68</accession>
<dbReference type="GeneID" id="5601990"/>
<proteinExistence type="predicted"/>
<dbReference type="EMBL" id="DQ535032">
    <property type="protein sequence ID" value="ABG21546.1"/>
    <property type="molecule type" value="Genomic_DNA"/>
</dbReference>
<evidence type="ECO:0000313" key="1">
    <source>
        <dbReference type="EMBL" id="ABG21546.1"/>
    </source>
</evidence>